<keyword evidence="3" id="KW-1185">Reference proteome</keyword>
<dbReference type="EMBL" id="CP000383">
    <property type="protein sequence ID" value="ABG57777.1"/>
    <property type="molecule type" value="Genomic_DNA"/>
</dbReference>
<protein>
    <submittedName>
        <fullName evidence="2">Uracil phosphoribosyltransferase/pyrimidine operon attenuation protein</fullName>
        <ecNumber evidence="2">2.4.2.9</ecNumber>
    </submittedName>
</protein>
<dbReference type="EC" id="2.4.2.9" evidence="2"/>
<evidence type="ECO:0000313" key="2">
    <source>
        <dbReference type="EMBL" id="ABG57777.1"/>
    </source>
</evidence>
<dbReference type="OrthoDB" id="664757at2"/>
<reference evidence="2 3" key="1">
    <citation type="journal article" date="2007" name="Appl. Environ. Microbiol.">
        <title>Genome sequence of the cellulolytic gliding bacterium Cytophaga hutchinsonii.</title>
        <authorList>
            <person name="Xie G."/>
            <person name="Bruce D.C."/>
            <person name="Challacombe J.F."/>
            <person name="Chertkov O."/>
            <person name="Detter J.C."/>
            <person name="Gilna P."/>
            <person name="Han C.S."/>
            <person name="Lucas S."/>
            <person name="Misra M."/>
            <person name="Myers G.L."/>
            <person name="Richardson P."/>
            <person name="Tapia R."/>
            <person name="Thayer N."/>
            <person name="Thompson L.S."/>
            <person name="Brettin T.S."/>
            <person name="Henrissat B."/>
            <person name="Wilson D.B."/>
            <person name="McBride M.J."/>
        </authorList>
    </citation>
    <scope>NUCLEOTIDE SEQUENCE [LARGE SCALE GENOMIC DNA]</scope>
    <source>
        <strain evidence="3">ATCC 33406 / DSM 1761 / CIP 103989 / NBRC 15051 / NCIMB 9469 / D465</strain>
    </source>
</reference>
<dbReference type="Pfam" id="PF00156">
    <property type="entry name" value="Pribosyltran"/>
    <property type="match status" value="1"/>
</dbReference>
<dbReference type="PANTHER" id="PTHR11608:SF0">
    <property type="entry name" value="BIFUNCTIONAL PROTEIN PYRR"/>
    <property type="match status" value="1"/>
</dbReference>
<dbReference type="CDD" id="cd06223">
    <property type="entry name" value="PRTases_typeI"/>
    <property type="match status" value="1"/>
</dbReference>
<dbReference type="KEGG" id="chu:CHU_0488"/>
<dbReference type="GO" id="GO:0004845">
    <property type="term" value="F:uracil phosphoribosyltransferase activity"/>
    <property type="evidence" value="ECO:0007669"/>
    <property type="project" value="UniProtKB-EC"/>
</dbReference>
<gene>
    <name evidence="2" type="primary">pyrR</name>
    <name evidence="2" type="ordered locus">CHU_0488</name>
</gene>
<dbReference type="InterPro" id="IPR029057">
    <property type="entry name" value="PRTase-like"/>
</dbReference>
<organism evidence="2 3">
    <name type="scientific">Cytophaga hutchinsonii (strain ATCC 33406 / DSM 1761 / CIP 103989 / NBRC 15051 / NCIMB 9469 / D465)</name>
    <dbReference type="NCBI Taxonomy" id="269798"/>
    <lineage>
        <taxon>Bacteria</taxon>
        <taxon>Pseudomonadati</taxon>
        <taxon>Bacteroidota</taxon>
        <taxon>Cytophagia</taxon>
        <taxon>Cytophagales</taxon>
        <taxon>Cytophagaceae</taxon>
        <taxon>Cytophaga</taxon>
    </lineage>
</organism>
<accession>A0A6N4SNC2</accession>
<evidence type="ECO:0000259" key="1">
    <source>
        <dbReference type="Pfam" id="PF00156"/>
    </source>
</evidence>
<dbReference type="SUPFAM" id="SSF53271">
    <property type="entry name" value="PRTase-like"/>
    <property type="match status" value="1"/>
</dbReference>
<dbReference type="Proteomes" id="UP000001822">
    <property type="component" value="Chromosome"/>
</dbReference>
<dbReference type="Gene3D" id="3.40.50.2020">
    <property type="match status" value="1"/>
</dbReference>
<keyword evidence="2" id="KW-0808">Transferase</keyword>
<evidence type="ECO:0000313" key="3">
    <source>
        <dbReference type="Proteomes" id="UP000001822"/>
    </source>
</evidence>
<dbReference type="InterPro" id="IPR050137">
    <property type="entry name" value="PyrR_bifunctional"/>
</dbReference>
<feature type="domain" description="Phosphoribosyltransferase" evidence="1">
    <location>
        <begin position="8"/>
        <end position="144"/>
    </location>
</feature>
<keyword evidence="2" id="KW-0328">Glycosyltransferase</keyword>
<dbReference type="RefSeq" id="WP_011583893.1">
    <property type="nucleotide sequence ID" value="NC_008255.1"/>
</dbReference>
<sequence length="167" mass="18997">MAEKNLILTKKQIQQRIKRIAYEILEQNFKEKEIVFAGIYDRGYSVAKLLEKEFKSISSTQTVLIKVTLDKQAPSQSEVTLDVDVKTLKNKCIIIVDDVLSTGRTIAYSLKPFLNIRVKRIQTAFIVDRGHHTFPISADFVGYVMATTLNEHVEVNLSSKEMGVYLS</sequence>
<dbReference type="PANTHER" id="PTHR11608">
    <property type="entry name" value="BIFUNCTIONAL PROTEIN PYRR"/>
    <property type="match status" value="1"/>
</dbReference>
<dbReference type="InterPro" id="IPR000836">
    <property type="entry name" value="PRTase_dom"/>
</dbReference>
<proteinExistence type="predicted"/>
<dbReference type="AlphaFoldDB" id="A0A6N4SNC2"/>
<name>A0A6N4SNC2_CYTH3</name>